<dbReference type="AlphaFoldDB" id="A0A8K0TCK0"/>
<gene>
    <name evidence="1" type="ORF">B0T11DRAFT_99851</name>
</gene>
<sequence length="188" mass="20477">MSSSLSFPAHLHHLILFHLLNSLDKLHIRRPLPSLYLLSLPLAPAPLVLTIINDNSTLPTSLPRPDHLRKRSKCPVESSLRSSLSSDEAGQDLLGVEQQRRIVGADLLEDEGCLGEEAGGSLGGEVLSVLEVLVFLAEGEDFVAEEVVELEVGVVDGAEGGGLHFWKRISRKQGILGMFFVDPELENE</sequence>
<accession>A0A8K0TCK0</accession>
<protein>
    <submittedName>
        <fullName evidence="1">Uncharacterized protein</fullName>
    </submittedName>
</protein>
<organism evidence="1 2">
    <name type="scientific">Plectosphaerella cucumerina</name>
    <dbReference type="NCBI Taxonomy" id="40658"/>
    <lineage>
        <taxon>Eukaryota</taxon>
        <taxon>Fungi</taxon>
        <taxon>Dikarya</taxon>
        <taxon>Ascomycota</taxon>
        <taxon>Pezizomycotina</taxon>
        <taxon>Sordariomycetes</taxon>
        <taxon>Hypocreomycetidae</taxon>
        <taxon>Glomerellales</taxon>
        <taxon>Plectosphaerellaceae</taxon>
        <taxon>Plectosphaerella</taxon>
    </lineage>
</organism>
<evidence type="ECO:0000313" key="2">
    <source>
        <dbReference type="Proteomes" id="UP000813385"/>
    </source>
</evidence>
<comment type="caution">
    <text evidence="1">The sequence shown here is derived from an EMBL/GenBank/DDBJ whole genome shotgun (WGS) entry which is preliminary data.</text>
</comment>
<dbReference type="EMBL" id="JAGPXD010000004">
    <property type="protein sequence ID" value="KAH7358112.1"/>
    <property type="molecule type" value="Genomic_DNA"/>
</dbReference>
<name>A0A8K0TCK0_9PEZI</name>
<dbReference type="Proteomes" id="UP000813385">
    <property type="component" value="Unassembled WGS sequence"/>
</dbReference>
<evidence type="ECO:0000313" key="1">
    <source>
        <dbReference type="EMBL" id="KAH7358112.1"/>
    </source>
</evidence>
<keyword evidence="2" id="KW-1185">Reference proteome</keyword>
<reference evidence="1" key="1">
    <citation type="journal article" date="2021" name="Nat. Commun.">
        <title>Genetic determinants of endophytism in the Arabidopsis root mycobiome.</title>
        <authorList>
            <person name="Mesny F."/>
            <person name="Miyauchi S."/>
            <person name="Thiergart T."/>
            <person name="Pickel B."/>
            <person name="Atanasova L."/>
            <person name="Karlsson M."/>
            <person name="Huettel B."/>
            <person name="Barry K.W."/>
            <person name="Haridas S."/>
            <person name="Chen C."/>
            <person name="Bauer D."/>
            <person name="Andreopoulos W."/>
            <person name="Pangilinan J."/>
            <person name="LaButti K."/>
            <person name="Riley R."/>
            <person name="Lipzen A."/>
            <person name="Clum A."/>
            <person name="Drula E."/>
            <person name="Henrissat B."/>
            <person name="Kohler A."/>
            <person name="Grigoriev I.V."/>
            <person name="Martin F.M."/>
            <person name="Hacquard S."/>
        </authorList>
    </citation>
    <scope>NUCLEOTIDE SEQUENCE</scope>
    <source>
        <strain evidence="1">MPI-CAGE-AT-0016</strain>
    </source>
</reference>
<proteinExistence type="predicted"/>